<dbReference type="InterPro" id="IPR005123">
    <property type="entry name" value="Oxoglu/Fe-dep_dioxygenase_dom"/>
</dbReference>
<evidence type="ECO:0000256" key="1">
    <source>
        <dbReference type="ARBA" id="ARBA00008056"/>
    </source>
</evidence>
<dbReference type="GO" id="GO:0016491">
    <property type="term" value="F:oxidoreductase activity"/>
    <property type="evidence" value="ECO:0007669"/>
    <property type="project" value="UniProtKB-KW"/>
</dbReference>
<dbReference type="GO" id="GO:0044283">
    <property type="term" value="P:small molecule biosynthetic process"/>
    <property type="evidence" value="ECO:0007669"/>
    <property type="project" value="UniProtKB-ARBA"/>
</dbReference>
<feature type="domain" description="Fe2OG dioxygenase" evidence="6">
    <location>
        <begin position="177"/>
        <end position="293"/>
    </location>
</feature>
<comment type="similarity">
    <text evidence="1 5">Belongs to the iron/ascorbate-dependent oxidoreductase family.</text>
</comment>
<dbReference type="PANTHER" id="PTHR10209:SF812">
    <property type="entry name" value="2OG-FE(II) OXYGENASE FAMILY, PUTATIVE (AFU_ORTHOLOGUE AFUA_3G14880)-RELATED"/>
    <property type="match status" value="1"/>
</dbReference>
<dbReference type="Proteomes" id="UP000037696">
    <property type="component" value="Unassembled WGS sequence"/>
</dbReference>
<dbReference type="STRING" id="229535.A0A0M9WA85"/>
<proteinExistence type="inferred from homology"/>
<dbReference type="PANTHER" id="PTHR10209">
    <property type="entry name" value="OXIDOREDUCTASE, 2OG-FE II OXYGENASE FAMILY PROTEIN"/>
    <property type="match status" value="1"/>
</dbReference>
<keyword evidence="4 5" id="KW-0408">Iron</keyword>
<keyword evidence="2 5" id="KW-0479">Metal-binding</keyword>
<dbReference type="AlphaFoldDB" id="A0A0M9WA85"/>
<dbReference type="InterPro" id="IPR026992">
    <property type="entry name" value="DIOX_N"/>
</dbReference>
<dbReference type="PROSITE" id="PS51471">
    <property type="entry name" value="FE2OG_OXY"/>
    <property type="match status" value="1"/>
</dbReference>
<dbReference type="InterPro" id="IPR044861">
    <property type="entry name" value="IPNS-like_FE2OG_OXY"/>
</dbReference>
<evidence type="ECO:0000256" key="4">
    <source>
        <dbReference type="ARBA" id="ARBA00023004"/>
    </source>
</evidence>
<organism evidence="7 8">
    <name type="scientific">Penicillium nordicum</name>
    <dbReference type="NCBI Taxonomy" id="229535"/>
    <lineage>
        <taxon>Eukaryota</taxon>
        <taxon>Fungi</taxon>
        <taxon>Dikarya</taxon>
        <taxon>Ascomycota</taxon>
        <taxon>Pezizomycotina</taxon>
        <taxon>Eurotiomycetes</taxon>
        <taxon>Eurotiomycetidae</taxon>
        <taxon>Eurotiales</taxon>
        <taxon>Aspergillaceae</taxon>
        <taxon>Penicillium</taxon>
    </lineage>
</organism>
<keyword evidence="8" id="KW-1185">Reference proteome</keyword>
<dbReference type="InterPro" id="IPR027443">
    <property type="entry name" value="IPNS-like_sf"/>
</dbReference>
<dbReference type="Pfam" id="PF03171">
    <property type="entry name" value="2OG-FeII_Oxy"/>
    <property type="match status" value="1"/>
</dbReference>
<keyword evidence="3 5" id="KW-0560">Oxidoreductase</keyword>
<dbReference type="EMBL" id="LHQQ01000365">
    <property type="protein sequence ID" value="KOS37002.1"/>
    <property type="molecule type" value="Genomic_DNA"/>
</dbReference>
<dbReference type="Pfam" id="PF14226">
    <property type="entry name" value="DIOX_N"/>
    <property type="match status" value="1"/>
</dbReference>
<evidence type="ECO:0000256" key="5">
    <source>
        <dbReference type="RuleBase" id="RU003682"/>
    </source>
</evidence>
<evidence type="ECO:0000256" key="3">
    <source>
        <dbReference type="ARBA" id="ARBA00023002"/>
    </source>
</evidence>
<accession>A0A0M9WA85</accession>
<evidence type="ECO:0000313" key="7">
    <source>
        <dbReference type="EMBL" id="KOS37002.1"/>
    </source>
</evidence>
<name>A0A0M9WA85_9EURO</name>
<gene>
    <name evidence="7" type="ORF">ACN38_g12222</name>
</gene>
<evidence type="ECO:0000256" key="2">
    <source>
        <dbReference type="ARBA" id="ARBA00022723"/>
    </source>
</evidence>
<sequence>MAANFASIPLVDFQDAISPATRPRFLSALRHALVNVGFFYLQNPPVGAELRDKLVKTTNAFFDLPDEKKLELDINNSKHGRGYGRSGTEKTAMRKDMRETLTVGFDSPIRNPDLPIYYNIEGPNQWLPEATTPRLRQAIDAYLEETQELAEKFTVLVAEALDLDPTAFNKLLFQRRPRNSHLRIGAYPKPGCSQATELEFQGVGPHKDGSFLTYLLQGTEHSSLEVQNKSGNWIPVPPVPNTLVVNIGRSLEALTKGVCVATTHRVSLTLRQFLGPDNIPLGTRLSFAFFQFLDLDVTRDDMSLELPPQILQLREVDVKSDAETFFDDIFNGPVGEALLINLITSYPLLGERWYPDLLGKSLKQQHEAKLLDDAKLRRDAQAD</sequence>
<dbReference type="SUPFAM" id="SSF51197">
    <property type="entry name" value="Clavaminate synthase-like"/>
    <property type="match status" value="1"/>
</dbReference>
<evidence type="ECO:0000259" key="6">
    <source>
        <dbReference type="PROSITE" id="PS51471"/>
    </source>
</evidence>
<reference evidence="7 8" key="1">
    <citation type="submission" date="2015-08" db="EMBL/GenBank/DDBJ databases">
        <title>Genome sequencing of Penicillium nordicum.</title>
        <authorList>
            <person name="Nguyen H.D."/>
            <person name="Seifert K.A."/>
        </authorList>
    </citation>
    <scope>NUCLEOTIDE SEQUENCE [LARGE SCALE GENOMIC DNA]</scope>
    <source>
        <strain evidence="7 8">DAOMC 185683</strain>
    </source>
</reference>
<protein>
    <recommendedName>
        <fullName evidence="6">Fe2OG dioxygenase domain-containing protein</fullName>
    </recommendedName>
</protein>
<evidence type="ECO:0000313" key="8">
    <source>
        <dbReference type="Proteomes" id="UP000037696"/>
    </source>
</evidence>
<comment type="caution">
    <text evidence="7">The sequence shown here is derived from an EMBL/GenBank/DDBJ whole genome shotgun (WGS) entry which is preliminary data.</text>
</comment>
<dbReference type="OrthoDB" id="627829at2759"/>
<dbReference type="GO" id="GO:0046872">
    <property type="term" value="F:metal ion binding"/>
    <property type="evidence" value="ECO:0007669"/>
    <property type="project" value="UniProtKB-KW"/>
</dbReference>
<dbReference type="Gene3D" id="2.60.120.330">
    <property type="entry name" value="B-lactam Antibiotic, Isopenicillin N Synthase, Chain"/>
    <property type="match status" value="1"/>
</dbReference>